<dbReference type="EMBL" id="KN714686">
    <property type="protein sequence ID" value="KUI56168.1"/>
    <property type="molecule type" value="Genomic_DNA"/>
</dbReference>
<evidence type="ECO:0000313" key="2">
    <source>
        <dbReference type="EMBL" id="KUI56168.1"/>
    </source>
</evidence>
<feature type="region of interest" description="Disordered" evidence="1">
    <location>
        <begin position="1"/>
        <end position="76"/>
    </location>
</feature>
<evidence type="ECO:0000313" key="3">
    <source>
        <dbReference type="Proteomes" id="UP000078576"/>
    </source>
</evidence>
<feature type="region of interest" description="Disordered" evidence="1">
    <location>
        <begin position="93"/>
        <end position="149"/>
    </location>
</feature>
<protein>
    <submittedName>
        <fullName evidence="2">Uncharacterized protein</fullName>
    </submittedName>
</protein>
<dbReference type="Proteomes" id="UP000078576">
    <property type="component" value="Unassembled WGS sequence"/>
</dbReference>
<feature type="compositionally biased region" description="Basic and acidic residues" evidence="1">
    <location>
        <begin position="140"/>
        <end position="149"/>
    </location>
</feature>
<dbReference type="AlphaFoldDB" id="A0A194UWY5"/>
<evidence type="ECO:0000256" key="1">
    <source>
        <dbReference type="SAM" id="MobiDB-lite"/>
    </source>
</evidence>
<gene>
    <name evidence="2" type="ORF">VP1G_10759</name>
</gene>
<sequence length="149" mass="15514">MFKTPPFQTRGIWSPRRNPLPTRLTTWAAWELGNGSTESSGQPPSPDSPSADSDDTNGGGALSLPPRWGPRTAIRPQVPALAPWGAFAKFEVVPASQPSQPSQPSWTSEQASQQASDAEAVDGGPSGADMGSLATLAAFQKEKGAGPMS</sequence>
<reference evidence="3" key="1">
    <citation type="submission" date="2014-12" db="EMBL/GenBank/DDBJ databases">
        <title>Genome Sequence of Valsa Canker Pathogens Uncovers a Specific Adaption of Colonization on Woody Bark.</title>
        <authorList>
            <person name="Yin Z."/>
            <person name="Liu H."/>
            <person name="Gao X."/>
            <person name="Li Z."/>
            <person name="Song N."/>
            <person name="Ke X."/>
            <person name="Dai Q."/>
            <person name="Wu Y."/>
            <person name="Sun Y."/>
            <person name="Xu J.-R."/>
            <person name="Kang Z.K."/>
            <person name="Wang L."/>
            <person name="Huang L."/>
        </authorList>
    </citation>
    <scope>NUCLEOTIDE SEQUENCE [LARGE SCALE GENOMIC DNA]</scope>
    <source>
        <strain evidence="3">SXYL134</strain>
    </source>
</reference>
<name>A0A194UWY5_CYTMA</name>
<organism evidence="2 3">
    <name type="scientific">Cytospora mali</name>
    <name type="common">Apple Valsa canker fungus</name>
    <name type="synonym">Valsa mali</name>
    <dbReference type="NCBI Taxonomy" id="578113"/>
    <lineage>
        <taxon>Eukaryota</taxon>
        <taxon>Fungi</taxon>
        <taxon>Dikarya</taxon>
        <taxon>Ascomycota</taxon>
        <taxon>Pezizomycotina</taxon>
        <taxon>Sordariomycetes</taxon>
        <taxon>Sordariomycetidae</taxon>
        <taxon>Diaporthales</taxon>
        <taxon>Cytosporaceae</taxon>
        <taxon>Cytospora</taxon>
    </lineage>
</organism>
<feature type="compositionally biased region" description="Low complexity" evidence="1">
    <location>
        <begin position="96"/>
        <end position="118"/>
    </location>
</feature>
<accession>A0A194UWY5</accession>
<keyword evidence="3" id="KW-1185">Reference proteome</keyword>
<proteinExistence type="predicted"/>